<proteinExistence type="inferred from homology"/>
<organism evidence="11">
    <name type="scientific">Brassica napus</name>
    <name type="common">Rape</name>
    <dbReference type="NCBI Taxonomy" id="3708"/>
    <lineage>
        <taxon>Eukaryota</taxon>
        <taxon>Viridiplantae</taxon>
        <taxon>Streptophyta</taxon>
        <taxon>Embryophyta</taxon>
        <taxon>Tracheophyta</taxon>
        <taxon>Spermatophyta</taxon>
        <taxon>Magnoliopsida</taxon>
        <taxon>eudicotyledons</taxon>
        <taxon>Gunneridae</taxon>
        <taxon>Pentapetalae</taxon>
        <taxon>rosids</taxon>
        <taxon>malvids</taxon>
        <taxon>Brassicales</taxon>
        <taxon>Brassicaceae</taxon>
        <taxon>Brassiceae</taxon>
        <taxon>Brassica</taxon>
    </lineage>
</organism>
<dbReference type="InterPro" id="IPR001701">
    <property type="entry name" value="Glyco_hydro_9"/>
</dbReference>
<dbReference type="PANTHER" id="PTHR22298">
    <property type="entry name" value="ENDO-1,4-BETA-GLUCANASE"/>
    <property type="match status" value="1"/>
</dbReference>
<dbReference type="Gene3D" id="1.50.10.10">
    <property type="match status" value="2"/>
</dbReference>
<evidence type="ECO:0000256" key="1">
    <source>
        <dbReference type="ARBA" id="ARBA00000966"/>
    </source>
</evidence>
<dbReference type="GO" id="GO:0008810">
    <property type="term" value="F:cellulase activity"/>
    <property type="evidence" value="ECO:0007669"/>
    <property type="project" value="UniProtKB-EC"/>
</dbReference>
<feature type="active site" evidence="8">
    <location>
        <position position="313"/>
    </location>
</feature>
<evidence type="ECO:0000256" key="4">
    <source>
        <dbReference type="ARBA" id="ARBA00023001"/>
    </source>
</evidence>
<keyword evidence="4 9" id="KW-0136">Cellulose degradation</keyword>
<sequence>RRDSALNDGQNLNADLVGGYYDAGDNVKFHFPMAFSATMLAWSAVDFGSYMSPVDLRENLVALRWGTDYLLKTVSHLRNRIFVHVGEVEKDHQCWQRPEDMGTPRTAYAVETQYPASDLAGEITAAFAAASIAFKRYDPSYAQRLLKNALKTFKYANSHRGSYTNNTWVKLAVCPFYCSVNGYGDELLWGAAWLRRATSKASYIKYLVDNRHSLGADFNYYEFGWDNKVGGVNVLVAKEAFEKNVPEIAPYRDTAEQMMCAYFPETAGPHMTYTPGESLRHLAKRQVDYILGDNPMKMSYMIGYGNHYPRKIHHRGASSPSIATHPKAITCLEGWNIFASPKPDPNMLVGAVVGGPNVDDKFVGGRKNASETEPTTYINAPFVGLLAYFNANKKISMIGRLSFVKQKQIVYIRA</sequence>
<dbReference type="EMBL" id="HG994371">
    <property type="protein sequence ID" value="CAF2032941.1"/>
    <property type="molecule type" value="Genomic_DNA"/>
</dbReference>
<dbReference type="EC" id="3.2.1.4" evidence="9"/>
<name>A0A816NEK9_BRANA</name>
<gene>
    <name evidence="11" type="ORF">DARMORV10_C07P63430.1</name>
</gene>
<dbReference type="SUPFAM" id="SSF48208">
    <property type="entry name" value="Six-hairpin glycosidases"/>
    <property type="match status" value="1"/>
</dbReference>
<feature type="non-terminal residue" evidence="11">
    <location>
        <position position="1"/>
    </location>
</feature>
<dbReference type="InterPro" id="IPR008928">
    <property type="entry name" value="6-hairpin_glycosidase_sf"/>
</dbReference>
<keyword evidence="5 8" id="KW-0119">Carbohydrate metabolism</keyword>
<evidence type="ECO:0000256" key="7">
    <source>
        <dbReference type="ARBA" id="ARBA00023326"/>
    </source>
</evidence>
<dbReference type="AlphaFoldDB" id="A0A816NEK9"/>
<dbReference type="Proteomes" id="UP001295469">
    <property type="component" value="Chromosome C07"/>
</dbReference>
<accession>A0A816NEK9</accession>
<evidence type="ECO:0000256" key="8">
    <source>
        <dbReference type="PROSITE-ProRule" id="PRU10059"/>
    </source>
</evidence>
<dbReference type="InterPro" id="IPR012341">
    <property type="entry name" value="6hp_glycosidase-like_sf"/>
</dbReference>
<dbReference type="GO" id="GO:0030245">
    <property type="term" value="P:cellulose catabolic process"/>
    <property type="evidence" value="ECO:0007669"/>
    <property type="project" value="UniProtKB-KW"/>
</dbReference>
<dbReference type="PROSITE" id="PS00592">
    <property type="entry name" value="GH9_2"/>
    <property type="match status" value="1"/>
</dbReference>
<comment type="similarity">
    <text evidence="2 8 9">Belongs to the glycosyl hydrolase 9 (cellulase E) family.</text>
</comment>
<keyword evidence="3 8" id="KW-0378">Hydrolase</keyword>
<feature type="domain" description="Glycoside hydrolase family 9" evidence="10">
    <location>
        <begin position="1"/>
        <end position="277"/>
    </location>
</feature>
<evidence type="ECO:0000256" key="3">
    <source>
        <dbReference type="ARBA" id="ARBA00022801"/>
    </source>
</evidence>
<evidence type="ECO:0000256" key="9">
    <source>
        <dbReference type="RuleBase" id="RU361166"/>
    </source>
</evidence>
<dbReference type="InterPro" id="IPR018221">
    <property type="entry name" value="Glyco_hydro_9_His_AS"/>
</dbReference>
<comment type="catalytic activity">
    <reaction evidence="1 9">
        <text>Endohydrolysis of (1-&gt;4)-beta-D-glucosidic linkages in cellulose, lichenin and cereal beta-D-glucans.</text>
        <dbReference type="EC" id="3.2.1.4"/>
    </reaction>
</comment>
<keyword evidence="6 8" id="KW-0326">Glycosidase</keyword>
<dbReference type="Pfam" id="PF00759">
    <property type="entry name" value="Glyco_hydro_9"/>
    <property type="match status" value="1"/>
</dbReference>
<evidence type="ECO:0000256" key="6">
    <source>
        <dbReference type="ARBA" id="ARBA00023295"/>
    </source>
</evidence>
<keyword evidence="7 8" id="KW-0624">Polysaccharide degradation</keyword>
<evidence type="ECO:0000313" key="11">
    <source>
        <dbReference type="EMBL" id="CAF2032941.1"/>
    </source>
</evidence>
<protein>
    <recommendedName>
        <fullName evidence="9">Endoglucanase</fullName>
        <ecNumber evidence="9">3.2.1.4</ecNumber>
    </recommendedName>
</protein>
<evidence type="ECO:0000256" key="2">
    <source>
        <dbReference type="ARBA" id="ARBA00007072"/>
    </source>
</evidence>
<evidence type="ECO:0000256" key="5">
    <source>
        <dbReference type="ARBA" id="ARBA00023277"/>
    </source>
</evidence>
<evidence type="ECO:0000259" key="10">
    <source>
        <dbReference type="Pfam" id="PF00759"/>
    </source>
</evidence>
<reference evidence="11" key="1">
    <citation type="submission" date="2021-01" db="EMBL/GenBank/DDBJ databases">
        <authorList>
            <consortium name="Genoscope - CEA"/>
            <person name="William W."/>
        </authorList>
    </citation>
    <scope>NUCLEOTIDE SEQUENCE</scope>
</reference>